<dbReference type="PIRSF" id="PIRSF004930">
    <property type="entry name" value="Tln_factor_SUA5"/>
    <property type="match status" value="1"/>
</dbReference>
<evidence type="ECO:0000256" key="12">
    <source>
        <dbReference type="ARBA" id="ARBA00048366"/>
    </source>
</evidence>
<feature type="binding site" evidence="14">
    <location>
        <position position="160"/>
    </location>
    <ligand>
        <name>ATP</name>
        <dbReference type="ChEBI" id="CHEBI:30616"/>
    </ligand>
</feature>
<feature type="binding site" evidence="14">
    <location>
        <position position="75"/>
    </location>
    <ligand>
        <name>L-threonine</name>
        <dbReference type="ChEBI" id="CHEBI:57926"/>
    </ligand>
</feature>
<evidence type="ECO:0000256" key="7">
    <source>
        <dbReference type="ARBA" id="ARBA00022694"/>
    </source>
</evidence>
<sequence length="331" mass="34302">MTDHSAPDSGEKRPALLPTTPAGIARAGELLRAGRLVAFPTETVYGLGADATDDRAVAAIFAAKGRPQFNPLIAHVPDLAAARSWGLFDERATELAQQFWPGPLTMVVPRPANSALSLLVSAGLDSIAIRVPGHPVAQAILRAAGRPIAAPSANRSGAVSPTTPQHVLESLGDRVDAVVTGGKCMVGVESTVIDLTGPEAVLLRPGAVLADEMERLIGPVRLSAGDPTAPKSPGQLESHYAPNAAVRLNASSAEADEAFLTFGPDRFVFGGTTRLNLSLEGDLNEAAANLFSHLRSLDQGGAARIAVMPIPEVGLGMAINDRLRRAAAPRG</sequence>
<feature type="binding site" evidence="14">
    <location>
        <position position="190"/>
    </location>
    <ligand>
        <name>L-threonine</name>
        <dbReference type="ChEBI" id="CHEBI:57926"/>
    </ligand>
</feature>
<protein>
    <recommendedName>
        <fullName evidence="4 13">Threonylcarbamoyl-AMP synthase</fullName>
        <shortName evidence="13">TC-AMP synthase</shortName>
        <ecNumber evidence="3 13">2.7.7.87</ecNumber>
    </recommendedName>
    <alternativeName>
        <fullName evidence="11 13">L-threonylcarbamoyladenylate synthase</fullName>
    </alternativeName>
</protein>
<evidence type="ECO:0000256" key="5">
    <source>
        <dbReference type="ARBA" id="ARBA00022490"/>
    </source>
</evidence>
<feature type="binding site" evidence="14">
    <location>
        <position position="66"/>
    </location>
    <ligand>
        <name>ATP</name>
        <dbReference type="ChEBI" id="CHEBI:30616"/>
    </ligand>
</feature>
<dbReference type="Pfam" id="PF01300">
    <property type="entry name" value="Sua5_yciO_yrdC"/>
    <property type="match status" value="1"/>
</dbReference>
<dbReference type="InterPro" id="IPR038385">
    <property type="entry name" value="Sua5/YwlC_C"/>
</dbReference>
<evidence type="ECO:0000256" key="1">
    <source>
        <dbReference type="ARBA" id="ARBA00004496"/>
    </source>
</evidence>
<dbReference type="PROSITE" id="PS51163">
    <property type="entry name" value="YRDC"/>
    <property type="match status" value="1"/>
</dbReference>
<reference evidence="16 17" key="2">
    <citation type="journal article" date="2016" name="Genome Announc.">
        <title>Complete Genome Sequence of a Strain of Azospirillum thiophilum Isolated from a Sulfide Spring.</title>
        <authorList>
            <person name="Fomenkov A."/>
            <person name="Vincze T."/>
            <person name="Grabovich M."/>
            <person name="Anton B.P."/>
            <person name="Dubinina G."/>
            <person name="Orlova M."/>
            <person name="Belousova E."/>
            <person name="Roberts R.J."/>
        </authorList>
    </citation>
    <scope>NUCLEOTIDE SEQUENCE [LARGE SCALE GENOMIC DNA]</scope>
    <source>
        <strain evidence="16 17">BV-S</strain>
    </source>
</reference>
<dbReference type="EC" id="2.7.7.87" evidence="3 13"/>
<evidence type="ECO:0000256" key="9">
    <source>
        <dbReference type="ARBA" id="ARBA00022741"/>
    </source>
</evidence>
<dbReference type="Gene3D" id="3.40.50.11030">
    <property type="entry name" value="Threonylcarbamoyl-AMP synthase, C-terminal domain"/>
    <property type="match status" value="1"/>
</dbReference>
<keyword evidence="17" id="KW-1185">Reference proteome</keyword>
<organism evidence="16 17">
    <name type="scientific">Azospirillum thiophilum</name>
    <dbReference type="NCBI Taxonomy" id="528244"/>
    <lineage>
        <taxon>Bacteria</taxon>
        <taxon>Pseudomonadati</taxon>
        <taxon>Pseudomonadota</taxon>
        <taxon>Alphaproteobacteria</taxon>
        <taxon>Rhodospirillales</taxon>
        <taxon>Azospirillaceae</taxon>
        <taxon>Azospirillum</taxon>
    </lineage>
</organism>
<evidence type="ECO:0000256" key="11">
    <source>
        <dbReference type="ARBA" id="ARBA00029774"/>
    </source>
</evidence>
<gene>
    <name evidence="16" type="ORF">AL072_06985</name>
</gene>
<keyword evidence="7 13" id="KW-0819">tRNA processing</keyword>
<proteinExistence type="inferred from homology"/>
<dbReference type="EMBL" id="CP012401">
    <property type="protein sequence ID" value="ALG70699.1"/>
    <property type="molecule type" value="Genomic_DNA"/>
</dbReference>
<dbReference type="GO" id="GO:0061710">
    <property type="term" value="F:L-threonylcarbamoyladenylate synthase"/>
    <property type="evidence" value="ECO:0007669"/>
    <property type="project" value="UniProtKB-EC"/>
</dbReference>
<evidence type="ECO:0000256" key="6">
    <source>
        <dbReference type="ARBA" id="ARBA00022679"/>
    </source>
</evidence>
<dbReference type="InterPro" id="IPR006070">
    <property type="entry name" value="Sua5-like_dom"/>
</dbReference>
<dbReference type="RefSeq" id="WP_045580939.1">
    <property type="nucleotide sequence ID" value="NZ_CP012401.1"/>
</dbReference>
<evidence type="ECO:0000313" key="16">
    <source>
        <dbReference type="EMBL" id="ALG70699.1"/>
    </source>
</evidence>
<dbReference type="Pfam" id="PF03481">
    <property type="entry name" value="Sua5_C"/>
    <property type="match status" value="1"/>
</dbReference>
<dbReference type="InterPro" id="IPR010923">
    <property type="entry name" value="T(6)A37_SUA5"/>
</dbReference>
<dbReference type="GO" id="GO:0008033">
    <property type="term" value="P:tRNA processing"/>
    <property type="evidence" value="ECO:0007669"/>
    <property type="project" value="UniProtKB-KW"/>
</dbReference>
<keyword evidence="9 13" id="KW-0547">Nucleotide-binding</keyword>
<dbReference type="InterPro" id="IPR017945">
    <property type="entry name" value="DHBP_synth_RibB-like_a/b_dom"/>
</dbReference>
<dbReference type="GO" id="GO:0006450">
    <property type="term" value="P:regulation of translational fidelity"/>
    <property type="evidence" value="ECO:0007669"/>
    <property type="project" value="TreeGrafter"/>
</dbReference>
<feature type="binding site" evidence="14">
    <location>
        <position position="70"/>
    </location>
    <ligand>
        <name>ATP</name>
        <dbReference type="ChEBI" id="CHEBI:30616"/>
    </ligand>
</feature>
<dbReference type="PANTHER" id="PTHR17490:SF16">
    <property type="entry name" value="THREONYLCARBAMOYL-AMP SYNTHASE"/>
    <property type="match status" value="1"/>
</dbReference>
<dbReference type="InterPro" id="IPR050156">
    <property type="entry name" value="TC-AMP_synthase_SUA5"/>
</dbReference>
<dbReference type="GO" id="GO:0003725">
    <property type="term" value="F:double-stranded RNA binding"/>
    <property type="evidence" value="ECO:0007669"/>
    <property type="project" value="UniProtKB-UniRule"/>
</dbReference>
<comment type="similarity">
    <text evidence="2 13">Belongs to the SUA5 family.</text>
</comment>
<keyword evidence="5 13" id="KW-0963">Cytoplasm</keyword>
<name>A0AAC8VWA4_9PROT</name>
<dbReference type="NCBIfam" id="TIGR00057">
    <property type="entry name" value="L-threonylcarbamoyladenylate synthase"/>
    <property type="match status" value="1"/>
</dbReference>
<feature type="domain" description="YrdC-like" evidence="15">
    <location>
        <begin position="21"/>
        <end position="208"/>
    </location>
</feature>
<accession>A0AAC8VWA4</accession>
<feature type="binding site" evidence="14">
    <location>
        <position position="204"/>
    </location>
    <ligand>
        <name>ATP</name>
        <dbReference type="ChEBI" id="CHEBI:30616"/>
    </ligand>
</feature>
<dbReference type="FunFam" id="3.90.870.10:FF:000009">
    <property type="entry name" value="Threonylcarbamoyl-AMP synthase, putative"/>
    <property type="match status" value="1"/>
</dbReference>
<feature type="binding site" evidence="14">
    <location>
        <position position="130"/>
    </location>
    <ligand>
        <name>L-threonine</name>
        <dbReference type="ChEBI" id="CHEBI:57926"/>
    </ligand>
</feature>
<dbReference type="AlphaFoldDB" id="A0AAC8VWA4"/>
<evidence type="ECO:0000256" key="8">
    <source>
        <dbReference type="ARBA" id="ARBA00022695"/>
    </source>
</evidence>
<dbReference type="GO" id="GO:0005524">
    <property type="term" value="F:ATP binding"/>
    <property type="evidence" value="ECO:0007669"/>
    <property type="project" value="UniProtKB-UniRule"/>
</dbReference>
<comment type="catalytic activity">
    <reaction evidence="12 13">
        <text>L-threonine + hydrogencarbonate + ATP = L-threonylcarbamoyladenylate + diphosphate + H2O</text>
        <dbReference type="Rhea" id="RHEA:36407"/>
        <dbReference type="ChEBI" id="CHEBI:15377"/>
        <dbReference type="ChEBI" id="CHEBI:17544"/>
        <dbReference type="ChEBI" id="CHEBI:30616"/>
        <dbReference type="ChEBI" id="CHEBI:33019"/>
        <dbReference type="ChEBI" id="CHEBI:57926"/>
        <dbReference type="ChEBI" id="CHEBI:73682"/>
        <dbReference type="EC" id="2.7.7.87"/>
    </reaction>
</comment>
<dbReference type="PANTHER" id="PTHR17490">
    <property type="entry name" value="SUA5"/>
    <property type="match status" value="1"/>
</dbReference>
<comment type="function">
    <text evidence="13">Required for the formation of a threonylcarbamoyl group on adenosine at position 37 (t(6)A37) in tRNAs that read codons beginning with adenine.</text>
</comment>
<evidence type="ECO:0000256" key="13">
    <source>
        <dbReference type="PIRNR" id="PIRNR004930"/>
    </source>
</evidence>
<dbReference type="Gene3D" id="3.90.870.10">
    <property type="entry name" value="DHBP synthase"/>
    <property type="match status" value="1"/>
</dbReference>
<evidence type="ECO:0000256" key="14">
    <source>
        <dbReference type="PIRSR" id="PIRSR004930-1"/>
    </source>
</evidence>
<feature type="binding site" evidence="14">
    <location>
        <position position="152"/>
    </location>
    <ligand>
        <name>ATP</name>
        <dbReference type="ChEBI" id="CHEBI:30616"/>
    </ligand>
</feature>
<keyword evidence="8 13" id="KW-0548">Nucleotidyltransferase</keyword>
<evidence type="ECO:0000256" key="3">
    <source>
        <dbReference type="ARBA" id="ARBA00012584"/>
    </source>
</evidence>
<feature type="binding site" evidence="14">
    <location>
        <position position="240"/>
    </location>
    <ligand>
        <name>ATP</name>
        <dbReference type="ChEBI" id="CHEBI:30616"/>
    </ligand>
</feature>
<evidence type="ECO:0000256" key="2">
    <source>
        <dbReference type="ARBA" id="ARBA00007663"/>
    </source>
</evidence>
<comment type="subcellular location">
    <subcellularLocation>
        <location evidence="1 13">Cytoplasm</location>
    </subcellularLocation>
</comment>
<dbReference type="InterPro" id="IPR005145">
    <property type="entry name" value="Sua5_C"/>
</dbReference>
<evidence type="ECO:0000259" key="15">
    <source>
        <dbReference type="PROSITE" id="PS51163"/>
    </source>
</evidence>
<evidence type="ECO:0000256" key="10">
    <source>
        <dbReference type="ARBA" id="ARBA00022840"/>
    </source>
</evidence>
<feature type="binding site" evidence="14">
    <location>
        <position position="150"/>
    </location>
    <ligand>
        <name>L-threonine</name>
        <dbReference type="ChEBI" id="CHEBI:57926"/>
    </ligand>
</feature>
<dbReference type="GO" id="GO:0005737">
    <property type="term" value="C:cytoplasm"/>
    <property type="evidence" value="ECO:0007669"/>
    <property type="project" value="UniProtKB-SubCell"/>
</dbReference>
<dbReference type="Proteomes" id="UP000069935">
    <property type="component" value="Chromosome 1"/>
</dbReference>
<keyword evidence="6 13" id="KW-0808">Transferase</keyword>
<keyword evidence="10 13" id="KW-0067">ATP-binding</keyword>
<reference evidence="17" key="1">
    <citation type="submission" date="2015-08" db="EMBL/GenBank/DDBJ databases">
        <title>Complete Genome Sequence of Azospirillum thiophilum BV-S.</title>
        <authorList>
            <person name="Fomenkov A."/>
            <person name="Vincze T."/>
            <person name="Grabovich M."/>
            <person name="Dubinina G."/>
            <person name="Orlova M."/>
            <person name="Belousova E."/>
            <person name="Roberts R.J."/>
        </authorList>
    </citation>
    <scope>NUCLEOTIDE SEQUENCE [LARGE SCALE GENOMIC DNA]</scope>
    <source>
        <strain evidence="17">BV-S</strain>
    </source>
</reference>
<feature type="binding site" evidence="14">
    <location>
        <position position="43"/>
    </location>
    <ligand>
        <name>L-threonine</name>
        <dbReference type="ChEBI" id="CHEBI:57926"/>
    </ligand>
</feature>
<dbReference type="KEGG" id="ati:AL072_06985"/>
<dbReference type="GO" id="GO:0000049">
    <property type="term" value="F:tRNA binding"/>
    <property type="evidence" value="ECO:0007669"/>
    <property type="project" value="TreeGrafter"/>
</dbReference>
<evidence type="ECO:0000256" key="4">
    <source>
        <dbReference type="ARBA" id="ARBA00015492"/>
    </source>
</evidence>
<dbReference type="SUPFAM" id="SSF55821">
    <property type="entry name" value="YrdC/RibB"/>
    <property type="match status" value="1"/>
</dbReference>
<evidence type="ECO:0000313" key="17">
    <source>
        <dbReference type="Proteomes" id="UP000069935"/>
    </source>
</evidence>